<evidence type="ECO:0000256" key="10">
    <source>
        <dbReference type="SAM" id="Phobius"/>
    </source>
</evidence>
<keyword evidence="6" id="KW-0547">Nucleotide-binding</keyword>
<evidence type="ECO:0000256" key="7">
    <source>
        <dbReference type="ARBA" id="ARBA00022840"/>
    </source>
</evidence>
<dbReference type="PROSITE" id="PS51352">
    <property type="entry name" value="THIOREDOXIN_2"/>
    <property type="match status" value="1"/>
</dbReference>
<evidence type="ECO:0000259" key="11">
    <source>
        <dbReference type="PROSITE" id="PS50076"/>
    </source>
</evidence>
<dbReference type="PANTHER" id="PTHR48041">
    <property type="entry name" value="ABC TRANSPORTER G FAMILY MEMBER 28"/>
    <property type="match status" value="1"/>
</dbReference>
<dbReference type="SMART" id="SM00382">
    <property type="entry name" value="AAA"/>
    <property type="match status" value="1"/>
</dbReference>
<dbReference type="InterPro" id="IPR003593">
    <property type="entry name" value="AAA+_ATPase"/>
</dbReference>
<evidence type="ECO:0000313" key="15">
    <source>
        <dbReference type="Proteomes" id="UP000789524"/>
    </source>
</evidence>
<dbReference type="SUPFAM" id="SSF52540">
    <property type="entry name" value="P-loop containing nucleoside triphosphate hydrolases"/>
    <property type="match status" value="1"/>
</dbReference>
<evidence type="ECO:0000256" key="3">
    <source>
        <dbReference type="ARBA" id="ARBA00020920"/>
    </source>
</evidence>
<dbReference type="Pfam" id="PF00005">
    <property type="entry name" value="ABC_tran"/>
    <property type="match status" value="1"/>
</dbReference>
<comment type="similarity">
    <text evidence="2">Belongs to the ABC transporter superfamily. ABCG family. Eye pigment precursor importer (TC 3.A.1.204) subfamily.</text>
</comment>
<dbReference type="InterPro" id="IPR013766">
    <property type="entry name" value="Thioredoxin_domain"/>
</dbReference>
<dbReference type="Pfam" id="PF01061">
    <property type="entry name" value="ABC2_membrane"/>
    <property type="match status" value="1"/>
</dbReference>
<dbReference type="Pfam" id="PF00226">
    <property type="entry name" value="DnaJ"/>
    <property type="match status" value="1"/>
</dbReference>
<gene>
    <name evidence="14" type="ORF">DCHRY22_LOCUS12693</name>
</gene>
<dbReference type="OrthoDB" id="5810603at2759"/>
<keyword evidence="5 10" id="KW-0812">Transmembrane</keyword>
<keyword evidence="8 10" id="KW-1133">Transmembrane helix</keyword>
<accession>A0A8J2QZY5</accession>
<dbReference type="GO" id="GO:0016887">
    <property type="term" value="F:ATP hydrolysis activity"/>
    <property type="evidence" value="ECO:0007669"/>
    <property type="project" value="InterPro"/>
</dbReference>
<dbReference type="SMART" id="SM00271">
    <property type="entry name" value="DnaJ"/>
    <property type="match status" value="1"/>
</dbReference>
<keyword evidence="4" id="KW-0813">Transport</keyword>
<evidence type="ECO:0000313" key="14">
    <source>
        <dbReference type="EMBL" id="CAG9578628.1"/>
    </source>
</evidence>
<dbReference type="InterPro" id="IPR003439">
    <property type="entry name" value="ABC_transporter-like_ATP-bd"/>
</dbReference>
<evidence type="ECO:0000256" key="6">
    <source>
        <dbReference type="ARBA" id="ARBA00022741"/>
    </source>
</evidence>
<dbReference type="InterPro" id="IPR036869">
    <property type="entry name" value="J_dom_sf"/>
</dbReference>
<evidence type="ECO:0000259" key="12">
    <source>
        <dbReference type="PROSITE" id="PS50893"/>
    </source>
</evidence>
<dbReference type="PROSITE" id="PS50893">
    <property type="entry name" value="ABC_TRANSPORTER_2"/>
    <property type="match status" value="1"/>
</dbReference>
<comment type="caution">
    <text evidence="14">The sequence shown here is derived from an EMBL/GenBank/DDBJ whole genome shotgun (WGS) entry which is preliminary data.</text>
</comment>
<evidence type="ECO:0000256" key="5">
    <source>
        <dbReference type="ARBA" id="ARBA00022692"/>
    </source>
</evidence>
<feature type="transmembrane region" description="Helical" evidence="10">
    <location>
        <begin position="401"/>
        <end position="424"/>
    </location>
</feature>
<evidence type="ECO:0000259" key="13">
    <source>
        <dbReference type="PROSITE" id="PS51352"/>
    </source>
</evidence>
<dbReference type="EMBL" id="CAKASE010000078">
    <property type="protein sequence ID" value="CAG9578628.1"/>
    <property type="molecule type" value="Genomic_DNA"/>
</dbReference>
<dbReference type="InterPro" id="IPR013525">
    <property type="entry name" value="ABC2_TM"/>
</dbReference>
<feature type="transmembrane region" description="Helical" evidence="10">
    <location>
        <begin position="481"/>
        <end position="503"/>
    </location>
</feature>
<dbReference type="GO" id="GO:0140359">
    <property type="term" value="F:ABC-type transporter activity"/>
    <property type="evidence" value="ECO:0007669"/>
    <property type="project" value="InterPro"/>
</dbReference>
<dbReference type="PRINTS" id="PR00625">
    <property type="entry name" value="JDOMAIN"/>
</dbReference>
<keyword evidence="9 10" id="KW-0472">Membrane</keyword>
<proteinExistence type="inferred from homology"/>
<evidence type="ECO:0000256" key="1">
    <source>
        <dbReference type="ARBA" id="ARBA00004141"/>
    </source>
</evidence>
<dbReference type="Gene3D" id="1.10.287.110">
    <property type="entry name" value="DnaJ domain"/>
    <property type="match status" value="1"/>
</dbReference>
<feature type="domain" description="J" evidence="11">
    <location>
        <begin position="598"/>
        <end position="662"/>
    </location>
</feature>
<dbReference type="InterPro" id="IPR001623">
    <property type="entry name" value="DnaJ_domain"/>
</dbReference>
<evidence type="ECO:0000256" key="8">
    <source>
        <dbReference type="ARBA" id="ARBA00022989"/>
    </source>
</evidence>
<organism evidence="14 15">
    <name type="scientific">Danaus chrysippus</name>
    <name type="common">African queen</name>
    <dbReference type="NCBI Taxonomy" id="151541"/>
    <lineage>
        <taxon>Eukaryota</taxon>
        <taxon>Metazoa</taxon>
        <taxon>Ecdysozoa</taxon>
        <taxon>Arthropoda</taxon>
        <taxon>Hexapoda</taxon>
        <taxon>Insecta</taxon>
        <taxon>Pterygota</taxon>
        <taxon>Neoptera</taxon>
        <taxon>Endopterygota</taxon>
        <taxon>Lepidoptera</taxon>
        <taxon>Glossata</taxon>
        <taxon>Ditrysia</taxon>
        <taxon>Papilionoidea</taxon>
        <taxon>Nymphalidae</taxon>
        <taxon>Danainae</taxon>
        <taxon>Danaini</taxon>
        <taxon>Danaina</taxon>
        <taxon>Danaus</taxon>
        <taxon>Anosia</taxon>
    </lineage>
</organism>
<feature type="domain" description="Thioredoxin" evidence="13">
    <location>
        <begin position="683"/>
        <end position="799"/>
    </location>
</feature>
<evidence type="ECO:0000256" key="2">
    <source>
        <dbReference type="ARBA" id="ARBA00005814"/>
    </source>
</evidence>
<dbReference type="PROSITE" id="PS00194">
    <property type="entry name" value="THIOREDOXIN_1"/>
    <property type="match status" value="1"/>
</dbReference>
<dbReference type="PROSITE" id="PS00211">
    <property type="entry name" value="ABC_TRANSPORTER_1"/>
    <property type="match status" value="1"/>
</dbReference>
<feature type="transmembrane region" description="Helical" evidence="10">
    <location>
        <begin position="509"/>
        <end position="531"/>
    </location>
</feature>
<dbReference type="FunFam" id="3.40.50.300:FF:001077">
    <property type="entry name" value="Uncharacterized protein, isoform A"/>
    <property type="match status" value="1"/>
</dbReference>
<dbReference type="InterPro" id="IPR050352">
    <property type="entry name" value="ABCG_transporters"/>
</dbReference>
<name>A0A8J2QZY5_9NEOP</name>
<dbReference type="InterPro" id="IPR017871">
    <property type="entry name" value="ABC_transporter-like_CS"/>
</dbReference>
<protein>
    <recommendedName>
        <fullName evidence="3">DnaJ homolog subfamily C member 10</fullName>
    </recommendedName>
</protein>
<sequence length="1347" mass="153122">MTTSLTLLQGFSPKVRGKEQNECRTLQINMPPPVNVDIEFKGVTMEATTGFIKKNKKTILNNISGHFKSGELTAIMGPSGAGKTSLLNALTGFSLKGVKGLIRAGNSVCDFDRTNSYQTLNAYRKKSCYILQDDKLNPLFLVSEQMQFAADLKLGDTFTQKLKNSVISDVLKTLGLTGTENTPCSKLSGGQRRRLSIAVELIDNPPVLFLDEPTTGLDSVSSKQCMELLQNLARVGRTIICTIHQPSATIYKMFDQVYVLAEGQCIYRGPSSHTVPHLASLGLVCPKYHNPADYILELANGEHGKLNDVLTANCVPEKLCERIPDLPIENRPALSNEKMTIVINRPYEFYKFKVLFKRCVMQQCRDWTVVPLRLVIHVIIGSMLGLFFNNVGNDASRTLSNLGFLIISPTYLCYTSLMPAVLRFPDELPVLKKEHFNNWYNLKTYYIAVLVTNTPIQISYSLIYSIPAYLLSGQPIELHRFAMFVLILSHVSLLADTIGIFIGSCVNPINGTFLGAITTCVMIVFAGFLVIPSHMPPILQPVAHGSFMKQAYEALTLSMYSFDRTALTCGEDKIYCHLKLKILLIVLLLKCVNLSDVSHYEILGVSKQATTQEIRQAYKKLAVKLHPDKNSDSTEQKKFLEITEAYEILKDPNKRRHYDLYGSQQSYTRKYDYHSQTEYNNLYYNGLYHDNPYVKTLSGREFYQYLNEGLYFINFYSPFCPPCQNLANHWKKLAQIYKGIVKVAAVNCKYHNSFCYNNMRISSYPSLYFYPYGKQGSFIYYNGAHTFEALEKFVLKYLNNRINIVKVNQVRSTNQPTLYVLDEDAISDEMIIRIAFQLNGIATVVKAGDAIRRKLTDNDEAIFVFKYKQTHKDITSLGEANIINSVLNSLPTIQKIGLNNLKTIRNNLRNGNDKPWVLFFFKKGDDKLLLHQLRVELVDMNFGEIDCDENTELCASFHIDETPDWSILKVGGAYQRLVTSTSANIKKAARAYSLHTLSAADMKRILDGDTSTWVLLVAPFRVPWEDLVEPFTQVSLELEHNDVNFGIMSCTVDNDGQCRRLTDGQASIVIVNGTLTNIYYGDINKEELVDFIQLVQDTSDILISEEQVMDLVHRRSVGWLIAFMPKCGSTCHRLLHQMRIVAKRLKPLESVRVGVLQCENQSGFCGNVRSPTLRYYPAKHSHLYTVSLQQLSEAPYILEWALEYIDKSVTPINWRTFTKDVISEELNPTSIKKPWLVYFHSPRCYRCYEMYPDFAILSIFLKNNIQFGKVNCVSERGLCQHEHITSYPSIKLYLSRNKKNPSRIIPLQAKNYLSLLQDIQPHVTKYDNDLLQSIQNIGIKSHIRDEL</sequence>
<keyword evidence="7" id="KW-0067">ATP-binding</keyword>
<dbReference type="CDD" id="cd03213">
    <property type="entry name" value="ABCG_EPDR"/>
    <property type="match status" value="1"/>
</dbReference>
<evidence type="ECO:0000256" key="4">
    <source>
        <dbReference type="ARBA" id="ARBA00022448"/>
    </source>
</evidence>
<dbReference type="Pfam" id="PF19055">
    <property type="entry name" value="ABC2_membrane_7"/>
    <property type="match status" value="1"/>
</dbReference>
<dbReference type="CDD" id="cd06257">
    <property type="entry name" value="DnaJ"/>
    <property type="match status" value="1"/>
</dbReference>
<dbReference type="InterPro" id="IPR036249">
    <property type="entry name" value="Thioredoxin-like_sf"/>
</dbReference>
<dbReference type="Proteomes" id="UP000789524">
    <property type="component" value="Unassembled WGS sequence"/>
</dbReference>
<dbReference type="PANTHER" id="PTHR48041:SF32">
    <property type="entry name" value="PROTEIN WHITE-LIKE PROTEIN"/>
    <property type="match status" value="1"/>
</dbReference>
<comment type="subcellular location">
    <subcellularLocation>
        <location evidence="1">Membrane</location>
        <topology evidence="1">Multi-pass membrane protein</topology>
    </subcellularLocation>
</comment>
<dbReference type="SUPFAM" id="SSF46565">
    <property type="entry name" value="Chaperone J-domain"/>
    <property type="match status" value="1"/>
</dbReference>
<keyword evidence="15" id="KW-1185">Reference proteome</keyword>
<feature type="transmembrane region" description="Helical" evidence="10">
    <location>
        <begin position="444"/>
        <end position="469"/>
    </location>
</feature>
<dbReference type="Pfam" id="PF00085">
    <property type="entry name" value="Thioredoxin"/>
    <property type="match status" value="2"/>
</dbReference>
<feature type="domain" description="ABC transporter" evidence="12">
    <location>
        <begin position="38"/>
        <end position="287"/>
    </location>
</feature>
<dbReference type="CDD" id="cd02961">
    <property type="entry name" value="PDI_a_family"/>
    <property type="match status" value="2"/>
</dbReference>
<dbReference type="GO" id="GO:0005886">
    <property type="term" value="C:plasma membrane"/>
    <property type="evidence" value="ECO:0007669"/>
    <property type="project" value="TreeGrafter"/>
</dbReference>
<dbReference type="PROSITE" id="PS50076">
    <property type="entry name" value="DNAJ_2"/>
    <property type="match status" value="1"/>
</dbReference>
<dbReference type="Gene3D" id="3.40.50.300">
    <property type="entry name" value="P-loop containing nucleotide triphosphate hydrolases"/>
    <property type="match status" value="1"/>
</dbReference>
<feature type="transmembrane region" description="Helical" evidence="10">
    <location>
        <begin position="367"/>
        <end position="389"/>
    </location>
</feature>
<dbReference type="InterPro" id="IPR017937">
    <property type="entry name" value="Thioredoxin_CS"/>
</dbReference>
<reference evidence="14" key="1">
    <citation type="submission" date="2021-09" db="EMBL/GenBank/DDBJ databases">
        <authorList>
            <person name="Martin H S."/>
        </authorList>
    </citation>
    <scope>NUCLEOTIDE SEQUENCE</scope>
</reference>
<dbReference type="SUPFAM" id="SSF52833">
    <property type="entry name" value="Thioredoxin-like"/>
    <property type="match status" value="3"/>
</dbReference>
<dbReference type="InterPro" id="IPR043926">
    <property type="entry name" value="ABCG_dom"/>
</dbReference>
<dbReference type="InterPro" id="IPR027417">
    <property type="entry name" value="P-loop_NTPase"/>
</dbReference>
<evidence type="ECO:0000256" key="9">
    <source>
        <dbReference type="ARBA" id="ARBA00023136"/>
    </source>
</evidence>
<dbReference type="Gene3D" id="3.40.30.10">
    <property type="entry name" value="Glutaredoxin"/>
    <property type="match status" value="4"/>
</dbReference>
<dbReference type="GO" id="GO:0005524">
    <property type="term" value="F:ATP binding"/>
    <property type="evidence" value="ECO:0007669"/>
    <property type="project" value="UniProtKB-KW"/>
</dbReference>